<protein>
    <recommendedName>
        <fullName evidence="3">Phage protein</fullName>
    </recommendedName>
</protein>
<dbReference type="Proteomes" id="UP001314261">
    <property type="component" value="Unassembled WGS sequence"/>
</dbReference>
<evidence type="ECO:0000313" key="2">
    <source>
        <dbReference type="Proteomes" id="UP001314261"/>
    </source>
</evidence>
<name>A0ABM9MU46_9LACO</name>
<dbReference type="RefSeq" id="WP_338346155.1">
    <property type="nucleotide sequence ID" value="NZ_CAUZLR010000005.1"/>
</dbReference>
<evidence type="ECO:0000313" key="1">
    <source>
        <dbReference type="EMBL" id="CAK1240237.1"/>
    </source>
</evidence>
<keyword evidence="2" id="KW-1185">Reference proteome</keyword>
<proteinExistence type="predicted"/>
<dbReference type="EMBL" id="CAUZLR010000005">
    <property type="protein sequence ID" value="CAK1240237.1"/>
    <property type="molecule type" value="Genomic_DNA"/>
</dbReference>
<accession>A0ABM9MU46</accession>
<comment type="caution">
    <text evidence="1">The sequence shown here is derived from an EMBL/GenBank/DDBJ whole genome shotgun (WGS) entry which is preliminary data.</text>
</comment>
<gene>
    <name evidence="1" type="ORF">R54839_PPFHFPJH_00859</name>
</gene>
<sequence>MTPAEYQLQVEAYELKRVDKSRDHYEIAWATMKSQQTTASGNDLKYNTFEKLYENDAKKMMKKIKSRYNPAVVKDDIDDAEKTDMSLLDKLERRLNG</sequence>
<evidence type="ECO:0008006" key="3">
    <source>
        <dbReference type="Google" id="ProtNLM"/>
    </source>
</evidence>
<organism evidence="1 2">
    <name type="scientific">Fructobacillus fructosus</name>
    <dbReference type="NCBI Taxonomy" id="1631"/>
    <lineage>
        <taxon>Bacteria</taxon>
        <taxon>Bacillati</taxon>
        <taxon>Bacillota</taxon>
        <taxon>Bacilli</taxon>
        <taxon>Lactobacillales</taxon>
        <taxon>Lactobacillaceae</taxon>
        <taxon>Fructobacillus</taxon>
    </lineage>
</organism>
<reference evidence="1 2" key="1">
    <citation type="submission" date="2023-10" db="EMBL/GenBank/DDBJ databases">
        <authorList>
            <person name="Botero Cardona J."/>
        </authorList>
    </citation>
    <scope>NUCLEOTIDE SEQUENCE [LARGE SCALE GENOMIC DNA]</scope>
    <source>
        <strain evidence="1 2">R-54839</strain>
    </source>
</reference>